<feature type="transmembrane region" description="Helical" evidence="2">
    <location>
        <begin position="166"/>
        <end position="185"/>
    </location>
</feature>
<accession>A0A916X6S5</accession>
<dbReference type="Pfam" id="PF01757">
    <property type="entry name" value="Acyl_transf_3"/>
    <property type="match status" value="1"/>
</dbReference>
<sequence>MRYRKDIDGLRAVAVGGVVIYHAFPAVLPGGFVGVDVFFVISGFLITSIIASDAEASRFSIGGFYERRFRRILPALAFMLAITTCAAVVILPPGELKQYGQSLLAVAAFGSNVLFWHEGGYFDGPAGDKPLLHTWSLAVEEQFYIVWPLIAAALIALGHRRLLKQFVWAAVLVSLAASEIVVRLWPSQAFYLIPYRAWELGFGALLAVGALPSLRGRLQREGAAWAGLALIAFPMLIYTEDLPFPGLSAVPPCLGTLLLIHAGQGAPTRAGQMLSWRPVLFVGLTSYSFYLWHWPVLVLLHIALNRPLHAPEAAMAVLAAFALAAFSLRFVEQPFRERGAIRLSRRAALGASGSMLTMFAAAGAGGWVANGFEAFVSPQVAAAEHATKSVNIYRARCHNDGHTAALSAPADCMAGTGQMGGGYQVLLWGDSHADHLMPGLAGLARSEGFAIRQSTASGCSPLAILSSSSDPRHPSCAKVHRATLDEAAAQPALGAIIVSARWSAILQGIANAAPAQVEGPRRDHAAMSALRGRLESLVRRIRATTGTDTRILIIGSTPEFNFWPANCFARAAKLGSDPEYCRKAPPKDSHWGPLADRVLADFETPGVSVILPRAYFCAEESFCSTVAGGAILYRDDDHLSNEGARFVASRLRPALEDLWGRPASGGPAPQARSPVEAALPSPAIASAIDGPAASSTGAAGKVRRRTSASGISRRIQSSMDSRISQRRSNRLPASCALISRRTSTDSSRQSVT</sequence>
<reference evidence="5" key="1">
    <citation type="journal article" date="2014" name="Int. J. Syst. Evol. Microbiol.">
        <title>Complete genome sequence of Corynebacterium casei LMG S-19264T (=DSM 44701T), isolated from a smear-ripened cheese.</title>
        <authorList>
            <consortium name="US DOE Joint Genome Institute (JGI-PGF)"/>
            <person name="Walter F."/>
            <person name="Albersmeier A."/>
            <person name="Kalinowski J."/>
            <person name="Ruckert C."/>
        </authorList>
    </citation>
    <scope>NUCLEOTIDE SEQUENCE</scope>
    <source>
        <strain evidence="5">CGMCC 1.15095</strain>
    </source>
</reference>
<gene>
    <name evidence="5" type="ORF">GCM10011494_28890</name>
</gene>
<dbReference type="Proteomes" id="UP000608154">
    <property type="component" value="Unassembled WGS sequence"/>
</dbReference>
<feature type="transmembrane region" description="Helical" evidence="2">
    <location>
        <begin position="313"/>
        <end position="331"/>
    </location>
</feature>
<proteinExistence type="predicted"/>
<feature type="transmembrane region" description="Helical" evidence="2">
    <location>
        <begin position="7"/>
        <end position="24"/>
    </location>
</feature>
<protein>
    <submittedName>
        <fullName evidence="5">Acyltransferase</fullName>
    </submittedName>
</protein>
<keyword evidence="5" id="KW-0012">Acyltransferase</keyword>
<keyword evidence="6" id="KW-1185">Reference proteome</keyword>
<evidence type="ECO:0000259" key="3">
    <source>
        <dbReference type="Pfam" id="PF01757"/>
    </source>
</evidence>
<dbReference type="PANTHER" id="PTHR23028">
    <property type="entry name" value="ACETYLTRANSFERASE"/>
    <property type="match status" value="1"/>
</dbReference>
<keyword evidence="2" id="KW-0472">Membrane</keyword>
<dbReference type="InterPro" id="IPR002656">
    <property type="entry name" value="Acyl_transf_3_dom"/>
</dbReference>
<dbReference type="PANTHER" id="PTHR23028:SF53">
    <property type="entry name" value="ACYL_TRANSF_3 DOMAIN-CONTAINING PROTEIN"/>
    <property type="match status" value="1"/>
</dbReference>
<feature type="compositionally biased region" description="Polar residues" evidence="1">
    <location>
        <begin position="707"/>
        <end position="722"/>
    </location>
</feature>
<dbReference type="GO" id="GO:0016747">
    <property type="term" value="F:acyltransferase activity, transferring groups other than amino-acyl groups"/>
    <property type="evidence" value="ECO:0007669"/>
    <property type="project" value="InterPro"/>
</dbReference>
<evidence type="ECO:0000259" key="4">
    <source>
        <dbReference type="Pfam" id="PF19040"/>
    </source>
</evidence>
<feature type="region of interest" description="Disordered" evidence="1">
    <location>
        <begin position="687"/>
        <end position="752"/>
    </location>
</feature>
<keyword evidence="2" id="KW-0812">Transmembrane</keyword>
<feature type="transmembrane region" description="Helical" evidence="2">
    <location>
        <begin position="72"/>
        <end position="91"/>
    </location>
</feature>
<dbReference type="AlphaFoldDB" id="A0A916X6S5"/>
<evidence type="ECO:0000256" key="2">
    <source>
        <dbReference type="SAM" id="Phobius"/>
    </source>
</evidence>
<feature type="transmembrane region" description="Helical" evidence="2">
    <location>
        <begin position="142"/>
        <end position="159"/>
    </location>
</feature>
<reference evidence="5" key="2">
    <citation type="submission" date="2020-09" db="EMBL/GenBank/DDBJ databases">
        <authorList>
            <person name="Sun Q."/>
            <person name="Zhou Y."/>
        </authorList>
    </citation>
    <scope>NUCLEOTIDE SEQUENCE</scope>
    <source>
        <strain evidence="5">CGMCC 1.15095</strain>
    </source>
</reference>
<dbReference type="InterPro" id="IPR050879">
    <property type="entry name" value="Acyltransferase_3"/>
</dbReference>
<feature type="transmembrane region" description="Helical" evidence="2">
    <location>
        <begin position="222"/>
        <end position="238"/>
    </location>
</feature>
<feature type="domain" description="SGNH" evidence="4">
    <location>
        <begin position="396"/>
        <end position="653"/>
    </location>
</feature>
<organism evidence="5 6">
    <name type="scientific">Novosphingobium endophyticum</name>
    <dbReference type="NCBI Taxonomy" id="1955250"/>
    <lineage>
        <taxon>Bacteria</taxon>
        <taxon>Pseudomonadati</taxon>
        <taxon>Pseudomonadota</taxon>
        <taxon>Alphaproteobacteria</taxon>
        <taxon>Sphingomonadales</taxon>
        <taxon>Sphingomonadaceae</taxon>
        <taxon>Novosphingobium</taxon>
    </lineage>
</organism>
<evidence type="ECO:0000313" key="5">
    <source>
        <dbReference type="EMBL" id="GGC08438.1"/>
    </source>
</evidence>
<feature type="transmembrane region" description="Helical" evidence="2">
    <location>
        <begin position="197"/>
        <end position="215"/>
    </location>
</feature>
<feature type="compositionally biased region" description="Low complexity" evidence="1">
    <location>
        <begin position="739"/>
        <end position="752"/>
    </location>
</feature>
<evidence type="ECO:0000313" key="6">
    <source>
        <dbReference type="Proteomes" id="UP000608154"/>
    </source>
</evidence>
<evidence type="ECO:0000256" key="1">
    <source>
        <dbReference type="SAM" id="MobiDB-lite"/>
    </source>
</evidence>
<feature type="transmembrane region" description="Helical" evidence="2">
    <location>
        <begin position="30"/>
        <end position="51"/>
    </location>
</feature>
<dbReference type="EMBL" id="BMHK01000021">
    <property type="protein sequence ID" value="GGC08438.1"/>
    <property type="molecule type" value="Genomic_DNA"/>
</dbReference>
<feature type="transmembrane region" description="Helical" evidence="2">
    <location>
        <begin position="347"/>
        <end position="369"/>
    </location>
</feature>
<dbReference type="InterPro" id="IPR043968">
    <property type="entry name" value="SGNH"/>
</dbReference>
<keyword evidence="2" id="KW-1133">Transmembrane helix</keyword>
<dbReference type="Pfam" id="PF19040">
    <property type="entry name" value="SGNH"/>
    <property type="match status" value="1"/>
</dbReference>
<feature type="domain" description="Acyltransferase 3" evidence="3">
    <location>
        <begin position="5"/>
        <end position="324"/>
    </location>
</feature>
<dbReference type="GO" id="GO:0016020">
    <property type="term" value="C:membrane"/>
    <property type="evidence" value="ECO:0007669"/>
    <property type="project" value="TreeGrafter"/>
</dbReference>
<comment type="caution">
    <text evidence="5">The sequence shown here is derived from an EMBL/GenBank/DDBJ whole genome shotgun (WGS) entry which is preliminary data.</text>
</comment>
<dbReference type="GO" id="GO:0009103">
    <property type="term" value="P:lipopolysaccharide biosynthetic process"/>
    <property type="evidence" value="ECO:0007669"/>
    <property type="project" value="TreeGrafter"/>
</dbReference>
<feature type="transmembrane region" description="Helical" evidence="2">
    <location>
        <begin position="244"/>
        <end position="262"/>
    </location>
</feature>
<name>A0A916X6S5_9SPHN</name>
<feature type="transmembrane region" description="Helical" evidence="2">
    <location>
        <begin position="274"/>
        <end position="293"/>
    </location>
</feature>
<keyword evidence="5" id="KW-0808">Transferase</keyword>